<gene>
    <name evidence="2" type="ORF">CLUMA_CG017870</name>
</gene>
<evidence type="ECO:0000313" key="3">
    <source>
        <dbReference type="Proteomes" id="UP000183832"/>
    </source>
</evidence>
<organism evidence="2 3">
    <name type="scientific">Clunio marinus</name>
    <dbReference type="NCBI Taxonomy" id="568069"/>
    <lineage>
        <taxon>Eukaryota</taxon>
        <taxon>Metazoa</taxon>
        <taxon>Ecdysozoa</taxon>
        <taxon>Arthropoda</taxon>
        <taxon>Hexapoda</taxon>
        <taxon>Insecta</taxon>
        <taxon>Pterygota</taxon>
        <taxon>Neoptera</taxon>
        <taxon>Endopterygota</taxon>
        <taxon>Diptera</taxon>
        <taxon>Nematocera</taxon>
        <taxon>Chironomoidea</taxon>
        <taxon>Chironomidae</taxon>
        <taxon>Clunio</taxon>
    </lineage>
</organism>
<protein>
    <submittedName>
        <fullName evidence="2">CLUMA_CG017870, isoform A</fullName>
    </submittedName>
</protein>
<sequence length="77" mass="9246">MFVDDVGEDDDHAGKKQQKKKLKTQNHNDFVRKRTARLRRTSMEFHVFDNRVCLFHLTLFDPQKKKKCRKPSSEAKR</sequence>
<reference evidence="2 3" key="1">
    <citation type="submission" date="2015-04" db="EMBL/GenBank/DDBJ databases">
        <authorList>
            <person name="Syromyatnikov M.Y."/>
            <person name="Popov V.N."/>
        </authorList>
    </citation>
    <scope>NUCLEOTIDE SEQUENCE [LARGE SCALE GENOMIC DNA]</scope>
</reference>
<dbReference type="Proteomes" id="UP000183832">
    <property type="component" value="Unassembled WGS sequence"/>
</dbReference>
<evidence type="ECO:0000256" key="1">
    <source>
        <dbReference type="SAM" id="MobiDB-lite"/>
    </source>
</evidence>
<proteinExistence type="predicted"/>
<accession>A0A1J1J1T0</accession>
<feature type="compositionally biased region" description="Acidic residues" evidence="1">
    <location>
        <begin position="1"/>
        <end position="11"/>
    </location>
</feature>
<keyword evidence="3" id="KW-1185">Reference proteome</keyword>
<evidence type="ECO:0000313" key="2">
    <source>
        <dbReference type="EMBL" id="CRL04817.1"/>
    </source>
</evidence>
<dbReference type="AlphaFoldDB" id="A0A1J1J1T0"/>
<feature type="region of interest" description="Disordered" evidence="1">
    <location>
        <begin position="1"/>
        <end position="29"/>
    </location>
</feature>
<feature type="compositionally biased region" description="Basic residues" evidence="1">
    <location>
        <begin position="15"/>
        <end position="24"/>
    </location>
</feature>
<name>A0A1J1J1T0_9DIPT</name>
<dbReference type="EMBL" id="CVRI01000063">
    <property type="protein sequence ID" value="CRL04817.1"/>
    <property type="molecule type" value="Genomic_DNA"/>
</dbReference>